<dbReference type="Proteomes" id="UP000480929">
    <property type="component" value="Unassembled WGS sequence"/>
</dbReference>
<dbReference type="Proteomes" id="UP000433575">
    <property type="component" value="Unassembled WGS sequence"/>
</dbReference>
<dbReference type="SUPFAM" id="SSF56784">
    <property type="entry name" value="HAD-like"/>
    <property type="match status" value="1"/>
</dbReference>
<dbReference type="GO" id="GO:0016791">
    <property type="term" value="F:phosphatase activity"/>
    <property type="evidence" value="ECO:0007669"/>
    <property type="project" value="TreeGrafter"/>
</dbReference>
<keyword evidence="4" id="KW-1185">Reference proteome</keyword>
<comment type="caution">
    <text evidence="1">The sequence shown here is derived from an EMBL/GenBank/DDBJ whole genome shotgun (WGS) entry which is preliminary data.</text>
</comment>
<evidence type="ECO:0000313" key="2">
    <source>
        <dbReference type="EMBL" id="MSC31672.1"/>
    </source>
</evidence>
<dbReference type="NCBIfam" id="TIGR01484">
    <property type="entry name" value="HAD-SF-IIB"/>
    <property type="match status" value="1"/>
</dbReference>
<dbReference type="InterPro" id="IPR036412">
    <property type="entry name" value="HAD-like_sf"/>
</dbReference>
<dbReference type="InterPro" id="IPR023214">
    <property type="entry name" value="HAD_sf"/>
</dbReference>
<dbReference type="GO" id="GO:0005829">
    <property type="term" value="C:cytosol"/>
    <property type="evidence" value="ECO:0007669"/>
    <property type="project" value="TreeGrafter"/>
</dbReference>
<accession>A0A6N7S3H2</accession>
<dbReference type="OrthoDB" id="9781413at2"/>
<dbReference type="EMBL" id="WKPI01000001">
    <property type="protein sequence ID" value="MSC31672.1"/>
    <property type="molecule type" value="Genomic_DNA"/>
</dbReference>
<dbReference type="AlphaFoldDB" id="A0A6N7S3H2"/>
<dbReference type="Gene3D" id="3.40.50.1000">
    <property type="entry name" value="HAD superfamily/HAD-like"/>
    <property type="match status" value="1"/>
</dbReference>
<dbReference type="Gene3D" id="3.30.1240.10">
    <property type="match status" value="1"/>
</dbReference>
<dbReference type="GO" id="GO:0000287">
    <property type="term" value="F:magnesium ion binding"/>
    <property type="evidence" value="ECO:0007669"/>
    <property type="project" value="TreeGrafter"/>
</dbReference>
<proteinExistence type="predicted"/>
<gene>
    <name evidence="2" type="ORF">GKD88_00835</name>
    <name evidence="1" type="ORF">GKE08_00825</name>
</gene>
<protein>
    <submittedName>
        <fullName evidence="1">HAD-IIB family hydrolase</fullName>
    </submittedName>
</protein>
<evidence type="ECO:0000313" key="3">
    <source>
        <dbReference type="Proteomes" id="UP000433575"/>
    </source>
</evidence>
<sequence length="276" mass="32171">MIQDFHLVICDIDSTLITSDRILTEHAMDVIRRLHAHGVYFGIASGRSIDQQLHKQARDWGFDFDFEVLIGMNGSELWDGIHQKRFDYYKLKKEWIREILELMAPFNLNPFMYVKDKMMCLRVDEATERSSKKNRTDILVVDDLSEFYAEENAKIMFRTTEEEMEGIEDYVRQHPSPHFKAFKTQTTMLEFTDQRVSKAVALKAFCEMNKLPLEQVISFGDMSNDNEMLECSGWGVCMANGSEDTKAIADDITELTNDEDGFAEYLEKHFLKPRGW</sequence>
<evidence type="ECO:0000313" key="1">
    <source>
        <dbReference type="EMBL" id="MSA87876.1"/>
    </source>
</evidence>
<evidence type="ECO:0000313" key="4">
    <source>
        <dbReference type="Proteomes" id="UP000480929"/>
    </source>
</evidence>
<reference evidence="3 4" key="1">
    <citation type="journal article" date="2019" name="Nat. Med.">
        <title>A library of human gut bacterial isolates paired with longitudinal multiomics data enables mechanistic microbiome research.</title>
        <authorList>
            <person name="Poyet M."/>
            <person name="Groussin M."/>
            <person name="Gibbons S.M."/>
            <person name="Avila-Pacheco J."/>
            <person name="Jiang X."/>
            <person name="Kearney S.M."/>
            <person name="Perrotta A.R."/>
            <person name="Berdy B."/>
            <person name="Zhao S."/>
            <person name="Lieberman T.D."/>
            <person name="Swanson P.K."/>
            <person name="Smith M."/>
            <person name="Roesemann S."/>
            <person name="Alexander J.E."/>
            <person name="Rich S.A."/>
            <person name="Livny J."/>
            <person name="Vlamakis H."/>
            <person name="Clish C."/>
            <person name="Bullock K."/>
            <person name="Deik A."/>
            <person name="Scott J."/>
            <person name="Pierce K.A."/>
            <person name="Xavier R.J."/>
            <person name="Alm E.J."/>
        </authorList>
    </citation>
    <scope>NUCLEOTIDE SEQUENCE [LARGE SCALE GENOMIC DNA]</scope>
    <source>
        <strain evidence="1 3">BIOML-A4</strain>
        <strain evidence="2 4">BIOML-A5</strain>
    </source>
</reference>
<organism evidence="1 3">
    <name type="scientific">Holdemania massiliensis</name>
    <dbReference type="NCBI Taxonomy" id="1468449"/>
    <lineage>
        <taxon>Bacteria</taxon>
        <taxon>Bacillati</taxon>
        <taxon>Bacillota</taxon>
        <taxon>Erysipelotrichia</taxon>
        <taxon>Erysipelotrichales</taxon>
        <taxon>Erysipelotrichaceae</taxon>
        <taxon>Holdemania</taxon>
    </lineage>
</organism>
<keyword evidence="1" id="KW-0378">Hydrolase</keyword>
<name>A0A6N7S3H2_9FIRM</name>
<dbReference type="Pfam" id="PF08282">
    <property type="entry name" value="Hydrolase_3"/>
    <property type="match status" value="1"/>
</dbReference>
<dbReference type="EMBL" id="WKPJ01000001">
    <property type="protein sequence ID" value="MSA87876.1"/>
    <property type="molecule type" value="Genomic_DNA"/>
</dbReference>
<dbReference type="InterPro" id="IPR006379">
    <property type="entry name" value="HAD-SF_hydro_IIB"/>
</dbReference>
<dbReference type="PANTHER" id="PTHR10000:SF8">
    <property type="entry name" value="HAD SUPERFAMILY HYDROLASE-LIKE, TYPE 3"/>
    <property type="match status" value="1"/>
</dbReference>
<dbReference type="RefSeq" id="WP_154237550.1">
    <property type="nucleotide sequence ID" value="NZ_AP031450.1"/>
</dbReference>
<dbReference type="PANTHER" id="PTHR10000">
    <property type="entry name" value="PHOSPHOSERINE PHOSPHATASE"/>
    <property type="match status" value="1"/>
</dbReference>